<organism evidence="8 9">
    <name type="scientific">Roseibacillus persicicus</name>
    <dbReference type="NCBI Taxonomy" id="454148"/>
    <lineage>
        <taxon>Bacteria</taxon>
        <taxon>Pseudomonadati</taxon>
        <taxon>Verrucomicrobiota</taxon>
        <taxon>Verrucomicrobiia</taxon>
        <taxon>Verrucomicrobiales</taxon>
        <taxon>Verrucomicrobiaceae</taxon>
        <taxon>Roseibacillus</taxon>
    </lineage>
</organism>
<sequence length="572" mass="64116">MLENIRKYTGLFIVVLVLIFVGLVFLQSNMSGRGPSSGPIMVKTKDKTYAYKDVQKAENEIRLGQRILQTSIQNGSFDTYGDISQYLGTLEGGGNEEMTKRYLVHRENFNRARKEFGLYPSKEEIDLYQREKVFTGRDGVFDDESYNQFTDKGLRNLGMTINDLNDFIGNLLAFKEFTNILGAGVVANEEAAQESFIANSQQFTLSTLSLDLADFKKDISPTDEEVKTYWEENKGRYETEAKRRLTYFTAAPDFDAALAKKKEEEAGKEKTPAEEAADAEKTPEQIAADDKAKAENLTLTPEERKKLVDELGLTIEENIWVVLQGQIDNGAKKAEIEPLAEEFGYEVKTTELLPISELPAEIRGPVRGTQTTVEQELLDASLNSDNVMDTLSEILGVGQESWLMYRVDEAVEPTEKTFEEAKEDAKNDLVQKKAEEALKAAIESAREEVAKALADGKPLNEAAAEQNLKLAEHLTFTANGQVPSEPNPRDIFRLASQTKTGEISSAEVIEPLMDRGVFVFVKERTFEENEQNKAGLTRAVSTQQQALRMALVQHWFTAQFDESEVELVTLKN</sequence>
<evidence type="ECO:0000313" key="8">
    <source>
        <dbReference type="EMBL" id="GHC55674.1"/>
    </source>
</evidence>
<dbReference type="SUPFAM" id="SSF109998">
    <property type="entry name" value="Triger factor/SurA peptide-binding domain-like"/>
    <property type="match status" value="1"/>
</dbReference>
<evidence type="ECO:0000256" key="7">
    <source>
        <dbReference type="SAM" id="Phobius"/>
    </source>
</evidence>
<feature type="coiled-coil region" evidence="5">
    <location>
        <begin position="415"/>
        <end position="455"/>
    </location>
</feature>
<evidence type="ECO:0008006" key="10">
    <source>
        <dbReference type="Google" id="ProtNLM"/>
    </source>
</evidence>
<keyword evidence="5" id="KW-0175">Coiled coil</keyword>
<evidence type="ECO:0000256" key="4">
    <source>
        <dbReference type="ARBA" id="ARBA00023186"/>
    </source>
</evidence>
<accession>A0A918WIU0</accession>
<keyword evidence="2" id="KW-1003">Cell membrane</keyword>
<comment type="caution">
    <text evidence="8">The sequence shown here is derived from an EMBL/GenBank/DDBJ whole genome shotgun (WGS) entry which is preliminary data.</text>
</comment>
<feature type="transmembrane region" description="Helical" evidence="7">
    <location>
        <begin position="7"/>
        <end position="26"/>
    </location>
</feature>
<dbReference type="Proteomes" id="UP000644507">
    <property type="component" value="Unassembled WGS sequence"/>
</dbReference>
<dbReference type="InterPro" id="IPR052029">
    <property type="entry name" value="PpiD_chaperone"/>
</dbReference>
<dbReference type="GO" id="GO:0005886">
    <property type="term" value="C:plasma membrane"/>
    <property type="evidence" value="ECO:0007669"/>
    <property type="project" value="UniProtKB-SubCell"/>
</dbReference>
<reference evidence="8" key="1">
    <citation type="journal article" date="2014" name="Int. J. Syst. Evol. Microbiol.">
        <title>Complete genome sequence of Corynebacterium casei LMG S-19264T (=DSM 44701T), isolated from a smear-ripened cheese.</title>
        <authorList>
            <consortium name="US DOE Joint Genome Institute (JGI-PGF)"/>
            <person name="Walter F."/>
            <person name="Albersmeier A."/>
            <person name="Kalinowski J."/>
            <person name="Ruckert C."/>
        </authorList>
    </citation>
    <scope>NUCLEOTIDE SEQUENCE</scope>
    <source>
        <strain evidence="8">KCTC 12988</strain>
    </source>
</reference>
<protein>
    <recommendedName>
        <fullName evidence="10">PpiC domain-containing protein</fullName>
    </recommendedName>
</protein>
<dbReference type="PANTHER" id="PTHR47529:SF1">
    <property type="entry name" value="PERIPLASMIC CHAPERONE PPID"/>
    <property type="match status" value="1"/>
</dbReference>
<evidence type="ECO:0000256" key="2">
    <source>
        <dbReference type="ARBA" id="ARBA00022475"/>
    </source>
</evidence>
<feature type="region of interest" description="Disordered" evidence="6">
    <location>
        <begin position="261"/>
        <end position="290"/>
    </location>
</feature>
<proteinExistence type="predicted"/>
<comment type="subcellular location">
    <subcellularLocation>
        <location evidence="1">Cell membrane</location>
    </subcellularLocation>
</comment>
<evidence type="ECO:0000256" key="5">
    <source>
        <dbReference type="SAM" id="Coils"/>
    </source>
</evidence>
<dbReference type="RefSeq" id="WP_189570108.1">
    <property type="nucleotide sequence ID" value="NZ_BMXI01000009.1"/>
</dbReference>
<evidence type="ECO:0000256" key="6">
    <source>
        <dbReference type="SAM" id="MobiDB-lite"/>
    </source>
</evidence>
<keyword evidence="7" id="KW-0812">Transmembrane</keyword>
<dbReference type="InterPro" id="IPR027304">
    <property type="entry name" value="Trigger_fact/SurA_dom_sf"/>
</dbReference>
<keyword evidence="9" id="KW-1185">Reference proteome</keyword>
<evidence type="ECO:0000256" key="1">
    <source>
        <dbReference type="ARBA" id="ARBA00004236"/>
    </source>
</evidence>
<name>A0A918WIU0_9BACT</name>
<reference evidence="8" key="2">
    <citation type="submission" date="2020-09" db="EMBL/GenBank/DDBJ databases">
        <authorList>
            <person name="Sun Q."/>
            <person name="Kim S."/>
        </authorList>
    </citation>
    <scope>NUCLEOTIDE SEQUENCE</scope>
    <source>
        <strain evidence="8">KCTC 12988</strain>
    </source>
</reference>
<evidence type="ECO:0000256" key="3">
    <source>
        <dbReference type="ARBA" id="ARBA00023136"/>
    </source>
</evidence>
<keyword evidence="7" id="KW-1133">Transmembrane helix</keyword>
<keyword evidence="4" id="KW-0143">Chaperone</keyword>
<dbReference type="AlphaFoldDB" id="A0A918WIU0"/>
<keyword evidence="3 7" id="KW-0472">Membrane</keyword>
<evidence type="ECO:0000313" key="9">
    <source>
        <dbReference type="Proteomes" id="UP000644507"/>
    </source>
</evidence>
<gene>
    <name evidence="8" type="ORF">GCM10007100_22980</name>
</gene>
<dbReference type="EMBL" id="BMXI01000009">
    <property type="protein sequence ID" value="GHC55674.1"/>
    <property type="molecule type" value="Genomic_DNA"/>
</dbReference>
<dbReference type="PANTHER" id="PTHR47529">
    <property type="entry name" value="PEPTIDYL-PROLYL CIS-TRANS ISOMERASE D"/>
    <property type="match status" value="1"/>
</dbReference>